<dbReference type="PRINTS" id="PR00300">
    <property type="entry name" value="CLPPROTEASEA"/>
</dbReference>
<dbReference type="Gene3D" id="3.40.50.300">
    <property type="entry name" value="P-loop containing nucleotide triphosphate hydrolases"/>
    <property type="match status" value="1"/>
</dbReference>
<feature type="domain" description="AAA+ ATPase" evidence="4">
    <location>
        <begin position="99"/>
        <end position="234"/>
    </location>
</feature>
<proteinExistence type="inferred from homology"/>
<dbReference type="InterPro" id="IPR027417">
    <property type="entry name" value="P-loop_NTPase"/>
</dbReference>
<dbReference type="Proteomes" id="UP000236151">
    <property type="component" value="Unassembled WGS sequence"/>
</dbReference>
<dbReference type="InterPro" id="IPR003593">
    <property type="entry name" value="AAA+_ATPase"/>
</dbReference>
<reference evidence="5 6" key="1">
    <citation type="submission" date="2017-06" db="EMBL/GenBank/DDBJ databases">
        <title>Investigating the central metabolism of Clostridium thermosuccinogenes.</title>
        <authorList>
            <person name="Koendjbiharie J.G."/>
            <person name="van Kranenburg R."/>
        </authorList>
    </citation>
    <scope>NUCLEOTIDE SEQUENCE [LARGE SCALE GENOMIC DNA]</scope>
    <source>
        <strain evidence="5 6">DSM 5806</strain>
    </source>
</reference>
<keyword evidence="6" id="KW-1185">Reference proteome</keyword>
<evidence type="ECO:0000313" key="5">
    <source>
        <dbReference type="EMBL" id="PNT91874.1"/>
    </source>
</evidence>
<gene>
    <name evidence="5" type="ORF">CDQ84_19080</name>
</gene>
<protein>
    <submittedName>
        <fullName evidence="5">AAA family ATPase</fullName>
    </submittedName>
</protein>
<keyword evidence="3" id="KW-0067">ATP-binding</keyword>
<evidence type="ECO:0000313" key="6">
    <source>
        <dbReference type="Proteomes" id="UP000236151"/>
    </source>
</evidence>
<name>A0A2K2EYZ1_9CLOT</name>
<dbReference type="AlphaFoldDB" id="A0A2K2EYZ1"/>
<dbReference type="InterPro" id="IPR047661">
    <property type="entry name" value="IstB"/>
</dbReference>
<dbReference type="RefSeq" id="WP_103083310.1">
    <property type="nucleotide sequence ID" value="NZ_CP021850.1"/>
</dbReference>
<dbReference type="InterPro" id="IPR028350">
    <property type="entry name" value="DNAC/IstB-like"/>
</dbReference>
<dbReference type="GO" id="GO:0006260">
    <property type="term" value="P:DNA replication"/>
    <property type="evidence" value="ECO:0007669"/>
    <property type="project" value="TreeGrafter"/>
</dbReference>
<dbReference type="OrthoDB" id="9776217at2"/>
<dbReference type="InterPro" id="IPR001270">
    <property type="entry name" value="ClpA/B"/>
</dbReference>
<dbReference type="NCBIfam" id="NF038214">
    <property type="entry name" value="IS21_help_AAA"/>
    <property type="match status" value="1"/>
</dbReference>
<dbReference type="EMBL" id="NIOJ01000126">
    <property type="protein sequence ID" value="PNT91874.1"/>
    <property type="molecule type" value="Genomic_DNA"/>
</dbReference>
<dbReference type="SMART" id="SM00382">
    <property type="entry name" value="AAA"/>
    <property type="match status" value="1"/>
</dbReference>
<evidence type="ECO:0000256" key="3">
    <source>
        <dbReference type="ARBA" id="ARBA00022840"/>
    </source>
</evidence>
<dbReference type="PANTHER" id="PTHR30050">
    <property type="entry name" value="CHROMOSOMAL REPLICATION INITIATOR PROTEIN DNAA"/>
    <property type="match status" value="1"/>
</dbReference>
<dbReference type="GO" id="GO:0005524">
    <property type="term" value="F:ATP binding"/>
    <property type="evidence" value="ECO:0007669"/>
    <property type="project" value="UniProtKB-KW"/>
</dbReference>
<keyword evidence="2" id="KW-0547">Nucleotide-binding</keyword>
<dbReference type="KEGG" id="cthd:CDO33_01590"/>
<evidence type="ECO:0000256" key="1">
    <source>
        <dbReference type="ARBA" id="ARBA00008059"/>
    </source>
</evidence>
<dbReference type="KEGG" id="cthd:CDO33_02860"/>
<dbReference type="InterPro" id="IPR002611">
    <property type="entry name" value="IstB_ATP-bd"/>
</dbReference>
<dbReference type="CDD" id="cd00009">
    <property type="entry name" value="AAA"/>
    <property type="match status" value="1"/>
</dbReference>
<dbReference type="PANTHER" id="PTHR30050:SF4">
    <property type="entry name" value="ATP-BINDING PROTEIN RV3427C IN INSERTION SEQUENCE-RELATED"/>
    <property type="match status" value="1"/>
</dbReference>
<accession>A0A2K2EYZ1</accession>
<dbReference type="PIRSF" id="PIRSF003073">
    <property type="entry name" value="DNAC_TnpB_IstB"/>
    <property type="match status" value="1"/>
</dbReference>
<comment type="similarity">
    <text evidence="1">Belongs to the IS21/IS1162 putative ATP-binding protein family.</text>
</comment>
<evidence type="ECO:0000256" key="2">
    <source>
        <dbReference type="ARBA" id="ARBA00022741"/>
    </source>
</evidence>
<sequence>MVELEHTRSLLSELGLNTASELLDAKLEDAMHKNSTYLSFLSELLEAEIQEKKRRSEETRIKLSRLPHRKTLEEFDFGFQPSIDVRQIRALSTLAFVARKENVIFLGPPGVGKTHLAVGIAMQALKSGMTVYYASLAHLISDLKKANLQEKLARRWRVYTRPDILIIDEVGYMQLDRASAELFFRLICARYENGSIILTSNKYFGDWGELMNDTVIATAMLDRLLHHAHIINIRGESYRLKNRIKGGVKVVPPADIPGLDNMARGVQTKTGD</sequence>
<dbReference type="Pfam" id="PF01695">
    <property type="entry name" value="IstB_IS21"/>
    <property type="match status" value="1"/>
</dbReference>
<comment type="caution">
    <text evidence="5">The sequence shown here is derived from an EMBL/GenBank/DDBJ whole genome shotgun (WGS) entry which is preliminary data.</text>
</comment>
<evidence type="ECO:0000259" key="4">
    <source>
        <dbReference type="SMART" id="SM00382"/>
    </source>
</evidence>
<organism evidence="5 6">
    <name type="scientific">Clostridium thermosuccinogenes</name>
    <dbReference type="NCBI Taxonomy" id="84032"/>
    <lineage>
        <taxon>Bacteria</taxon>
        <taxon>Bacillati</taxon>
        <taxon>Bacillota</taxon>
        <taxon>Clostridia</taxon>
        <taxon>Eubacteriales</taxon>
        <taxon>Clostridiaceae</taxon>
        <taxon>Clostridium</taxon>
    </lineage>
</organism>
<dbReference type="SUPFAM" id="SSF52540">
    <property type="entry name" value="P-loop containing nucleoside triphosphate hydrolases"/>
    <property type="match status" value="1"/>
</dbReference>